<evidence type="ECO:0000313" key="3">
    <source>
        <dbReference type="Proteomes" id="UP000799770"/>
    </source>
</evidence>
<proteinExistence type="predicted"/>
<reference evidence="2" key="1">
    <citation type="journal article" date="2020" name="Stud. Mycol.">
        <title>101 Dothideomycetes genomes: a test case for predicting lifestyles and emergence of pathogens.</title>
        <authorList>
            <person name="Haridas S."/>
            <person name="Albert R."/>
            <person name="Binder M."/>
            <person name="Bloem J."/>
            <person name="Labutti K."/>
            <person name="Salamov A."/>
            <person name="Andreopoulos B."/>
            <person name="Baker S."/>
            <person name="Barry K."/>
            <person name="Bills G."/>
            <person name="Bluhm B."/>
            <person name="Cannon C."/>
            <person name="Castanera R."/>
            <person name="Culley D."/>
            <person name="Daum C."/>
            <person name="Ezra D."/>
            <person name="Gonzalez J."/>
            <person name="Henrissat B."/>
            <person name="Kuo A."/>
            <person name="Liang C."/>
            <person name="Lipzen A."/>
            <person name="Lutzoni F."/>
            <person name="Magnuson J."/>
            <person name="Mondo S."/>
            <person name="Nolan M."/>
            <person name="Ohm R."/>
            <person name="Pangilinan J."/>
            <person name="Park H.-J."/>
            <person name="Ramirez L."/>
            <person name="Alfaro M."/>
            <person name="Sun H."/>
            <person name="Tritt A."/>
            <person name="Yoshinaga Y."/>
            <person name="Zwiers L.-H."/>
            <person name="Turgeon B."/>
            <person name="Goodwin S."/>
            <person name="Spatafora J."/>
            <person name="Crous P."/>
            <person name="Grigoriev I."/>
        </authorList>
    </citation>
    <scope>NUCLEOTIDE SEQUENCE</scope>
    <source>
        <strain evidence="2">CBS 627.86</strain>
    </source>
</reference>
<dbReference type="PROSITE" id="PS51186">
    <property type="entry name" value="GNAT"/>
    <property type="match status" value="1"/>
</dbReference>
<name>A0A6A5ZTM4_9PLEO</name>
<accession>A0A6A5ZTM4</accession>
<sequence length="236" mass="26915">MPIRPAKFTEIPNLASISSAAFFDEDLFGRVMHPNRHQYPEDFKLFWLAWMRDHWYDWRHRFFVAYTEDEKSKDGTITGFAVWERQGEGAKKMELWRLDPRTTLRPLAKFTNTLTTYISPNRALDPTKANILSRSMPFCAHHWAGERSDNWYLSLLAVHPDYQGQGFGRELVAWGIREADAEGVHASVLSSEGNDKFYLTCGFEEVVGNACTGEGNPLGFEGVKGGSILFRFPKGA</sequence>
<dbReference type="AlphaFoldDB" id="A0A6A5ZTM4"/>
<protein>
    <submittedName>
        <fullName evidence="2">Acyl-CoA N-acyltransferase</fullName>
    </submittedName>
</protein>
<organism evidence="2 3">
    <name type="scientific">Lophiotrema nucula</name>
    <dbReference type="NCBI Taxonomy" id="690887"/>
    <lineage>
        <taxon>Eukaryota</taxon>
        <taxon>Fungi</taxon>
        <taxon>Dikarya</taxon>
        <taxon>Ascomycota</taxon>
        <taxon>Pezizomycotina</taxon>
        <taxon>Dothideomycetes</taxon>
        <taxon>Pleosporomycetidae</taxon>
        <taxon>Pleosporales</taxon>
        <taxon>Lophiotremataceae</taxon>
        <taxon>Lophiotrema</taxon>
    </lineage>
</organism>
<dbReference type="InterPro" id="IPR016181">
    <property type="entry name" value="Acyl_CoA_acyltransferase"/>
</dbReference>
<dbReference type="Gene3D" id="3.40.630.30">
    <property type="match status" value="1"/>
</dbReference>
<keyword evidence="2" id="KW-0012">Acyltransferase</keyword>
<dbReference type="Pfam" id="PF13508">
    <property type="entry name" value="Acetyltransf_7"/>
    <property type="match status" value="1"/>
</dbReference>
<evidence type="ECO:0000259" key="1">
    <source>
        <dbReference type="PROSITE" id="PS51186"/>
    </source>
</evidence>
<dbReference type="PANTHER" id="PTHR42791:SF16">
    <property type="entry name" value="N-ACETYLTRANSFERASE DOMAIN-CONTAINING PROTEIN"/>
    <property type="match status" value="1"/>
</dbReference>
<dbReference type="InterPro" id="IPR052523">
    <property type="entry name" value="Trichothecene_AcTrans"/>
</dbReference>
<gene>
    <name evidence="2" type="ORF">BDV96DRAFT_140131</name>
</gene>
<dbReference type="PANTHER" id="PTHR42791">
    <property type="entry name" value="GNAT FAMILY ACETYLTRANSFERASE"/>
    <property type="match status" value="1"/>
</dbReference>
<dbReference type="CDD" id="cd04301">
    <property type="entry name" value="NAT_SF"/>
    <property type="match status" value="1"/>
</dbReference>
<feature type="domain" description="N-acetyltransferase" evidence="1">
    <location>
        <begin position="93"/>
        <end position="235"/>
    </location>
</feature>
<dbReference type="Proteomes" id="UP000799770">
    <property type="component" value="Unassembled WGS sequence"/>
</dbReference>
<keyword evidence="2" id="KW-0808">Transferase</keyword>
<dbReference type="EMBL" id="ML977311">
    <property type="protein sequence ID" value="KAF2122187.1"/>
    <property type="molecule type" value="Genomic_DNA"/>
</dbReference>
<dbReference type="GO" id="GO:0016747">
    <property type="term" value="F:acyltransferase activity, transferring groups other than amino-acyl groups"/>
    <property type="evidence" value="ECO:0007669"/>
    <property type="project" value="InterPro"/>
</dbReference>
<evidence type="ECO:0000313" key="2">
    <source>
        <dbReference type="EMBL" id="KAF2122187.1"/>
    </source>
</evidence>
<dbReference type="InterPro" id="IPR000182">
    <property type="entry name" value="GNAT_dom"/>
</dbReference>
<dbReference type="OrthoDB" id="2115692at2759"/>
<dbReference type="SUPFAM" id="SSF55729">
    <property type="entry name" value="Acyl-CoA N-acyltransferases (Nat)"/>
    <property type="match status" value="1"/>
</dbReference>
<keyword evidence="3" id="KW-1185">Reference proteome</keyword>